<dbReference type="SUPFAM" id="SSF46689">
    <property type="entry name" value="Homeodomain-like"/>
    <property type="match status" value="1"/>
</dbReference>
<dbReference type="AlphaFoldDB" id="A0A9X2JLP3"/>
<accession>A0A9X2JLP3</accession>
<keyword evidence="1 2" id="KW-0238">DNA-binding</keyword>
<reference evidence="4 5" key="1">
    <citation type="journal article" date="2023" name="Int. J. Syst. Evol. Microbiol.">
        <title>Ligilactobacillus ubinensis sp. nov., a novel species isolated from the wild ferment of a durian fruit (Durio zibethinus).</title>
        <authorList>
            <person name="Heng Y.C."/>
            <person name="Menon N."/>
            <person name="Chen B."/>
            <person name="Loo B.Z.L."/>
            <person name="Wong G.W.J."/>
            <person name="Lim A.C.H."/>
            <person name="Silvaraju S."/>
            <person name="Kittelmann S."/>
        </authorList>
    </citation>
    <scope>NUCLEOTIDE SEQUENCE [LARGE SCALE GENOMIC DNA]</scope>
    <source>
        <strain evidence="4 5">WILCCON 0076</strain>
    </source>
</reference>
<evidence type="ECO:0000259" key="3">
    <source>
        <dbReference type="PROSITE" id="PS50977"/>
    </source>
</evidence>
<evidence type="ECO:0000313" key="4">
    <source>
        <dbReference type="EMBL" id="MCP0886815.1"/>
    </source>
</evidence>
<proteinExistence type="predicted"/>
<dbReference type="RefSeq" id="WP_253360197.1">
    <property type="nucleotide sequence ID" value="NZ_JAIULA010000008.1"/>
</dbReference>
<dbReference type="InterPro" id="IPR009057">
    <property type="entry name" value="Homeodomain-like_sf"/>
</dbReference>
<sequence length="168" mass="19351">MVKSTFINLNDAKKKRITEALLTEFSTHSLTSAQVARIVTNAQIARGAFYKYFEDLPDAYNYLYHIALKKIHTNITTPTPLNASQYVLQVRLFLNETINSEYFNFIKLHVIYNEGILPKKQPQESLSESLWAIATLSHETIKDCLINPDNAESYLKRLEKILTKLLDK</sequence>
<dbReference type="InterPro" id="IPR001647">
    <property type="entry name" value="HTH_TetR"/>
</dbReference>
<comment type="caution">
    <text evidence="4">The sequence shown here is derived from an EMBL/GenBank/DDBJ whole genome shotgun (WGS) entry which is preliminary data.</text>
</comment>
<keyword evidence="5" id="KW-1185">Reference proteome</keyword>
<evidence type="ECO:0000256" key="1">
    <source>
        <dbReference type="ARBA" id="ARBA00023125"/>
    </source>
</evidence>
<dbReference type="PROSITE" id="PS50977">
    <property type="entry name" value="HTH_TETR_2"/>
    <property type="match status" value="1"/>
</dbReference>
<gene>
    <name evidence="4" type="ORF">LB941_05615</name>
</gene>
<protein>
    <submittedName>
        <fullName evidence="4">TetR/AcrR family transcriptional regulator</fullName>
    </submittedName>
</protein>
<evidence type="ECO:0000256" key="2">
    <source>
        <dbReference type="PROSITE-ProRule" id="PRU00335"/>
    </source>
</evidence>
<feature type="domain" description="HTH tetR-type" evidence="3">
    <location>
        <begin position="11"/>
        <end position="71"/>
    </location>
</feature>
<dbReference type="EMBL" id="JAIULA010000008">
    <property type="protein sequence ID" value="MCP0886815.1"/>
    <property type="molecule type" value="Genomic_DNA"/>
</dbReference>
<dbReference type="Gene3D" id="1.10.357.10">
    <property type="entry name" value="Tetracycline Repressor, domain 2"/>
    <property type="match status" value="1"/>
</dbReference>
<name>A0A9X2JLP3_9LACO</name>
<organism evidence="4 5">
    <name type="scientific">Ligilactobacillus ubinensis</name>
    <dbReference type="NCBI Taxonomy" id="2876789"/>
    <lineage>
        <taxon>Bacteria</taxon>
        <taxon>Bacillati</taxon>
        <taxon>Bacillota</taxon>
        <taxon>Bacilli</taxon>
        <taxon>Lactobacillales</taxon>
        <taxon>Lactobacillaceae</taxon>
        <taxon>Ligilactobacillus</taxon>
    </lineage>
</organism>
<dbReference type="Proteomes" id="UP001139006">
    <property type="component" value="Unassembled WGS sequence"/>
</dbReference>
<feature type="DNA-binding region" description="H-T-H motif" evidence="2">
    <location>
        <begin position="34"/>
        <end position="53"/>
    </location>
</feature>
<dbReference type="GO" id="GO:0003677">
    <property type="term" value="F:DNA binding"/>
    <property type="evidence" value="ECO:0007669"/>
    <property type="project" value="UniProtKB-UniRule"/>
</dbReference>
<evidence type="ECO:0000313" key="5">
    <source>
        <dbReference type="Proteomes" id="UP001139006"/>
    </source>
</evidence>